<dbReference type="EMBL" id="DYXE01000048">
    <property type="protein sequence ID" value="HJH49610.1"/>
    <property type="molecule type" value="Genomic_DNA"/>
</dbReference>
<evidence type="ECO:0000313" key="1">
    <source>
        <dbReference type="EMBL" id="HJH49610.1"/>
    </source>
</evidence>
<protein>
    <submittedName>
        <fullName evidence="1">Uncharacterized protein</fullName>
    </submittedName>
</protein>
<gene>
    <name evidence="1" type="ORF">K8V39_05035</name>
</gene>
<reference evidence="1" key="2">
    <citation type="submission" date="2021-09" db="EMBL/GenBank/DDBJ databases">
        <authorList>
            <person name="Gilroy R."/>
        </authorList>
    </citation>
    <scope>NUCLEOTIDE SEQUENCE</scope>
    <source>
        <strain evidence="1">USAMLcec4-12693</strain>
    </source>
</reference>
<proteinExistence type="predicted"/>
<accession>A0A9D2VWS3</accession>
<evidence type="ECO:0000313" key="2">
    <source>
        <dbReference type="Proteomes" id="UP000813420"/>
    </source>
</evidence>
<dbReference type="Proteomes" id="UP000813420">
    <property type="component" value="Unassembled WGS sequence"/>
</dbReference>
<dbReference type="RefSeq" id="WP_277271865.1">
    <property type="nucleotide sequence ID" value="NZ_DYXE01000048.1"/>
</dbReference>
<organism evidence="1 2">
    <name type="scientific">Merdimonas faecis</name>
    <dbReference type="NCBI Taxonomy" id="1653435"/>
    <lineage>
        <taxon>Bacteria</taxon>
        <taxon>Bacillati</taxon>
        <taxon>Bacillota</taxon>
        <taxon>Clostridia</taxon>
        <taxon>Lachnospirales</taxon>
        <taxon>Lachnospiraceae</taxon>
        <taxon>Merdimonas</taxon>
    </lineage>
</organism>
<reference evidence="1" key="1">
    <citation type="journal article" date="2021" name="PeerJ">
        <title>Extensive microbial diversity within the chicken gut microbiome revealed by metagenomics and culture.</title>
        <authorList>
            <person name="Gilroy R."/>
            <person name="Ravi A."/>
            <person name="Getino M."/>
            <person name="Pursley I."/>
            <person name="Horton D.L."/>
            <person name="Alikhan N.F."/>
            <person name="Baker D."/>
            <person name="Gharbi K."/>
            <person name="Hall N."/>
            <person name="Watson M."/>
            <person name="Adriaenssens E.M."/>
            <person name="Foster-Nyarko E."/>
            <person name="Jarju S."/>
            <person name="Secka A."/>
            <person name="Antonio M."/>
            <person name="Oren A."/>
            <person name="Chaudhuri R.R."/>
            <person name="La Ragione R."/>
            <person name="Hildebrand F."/>
            <person name="Pallen M.J."/>
        </authorList>
    </citation>
    <scope>NUCLEOTIDE SEQUENCE</scope>
    <source>
        <strain evidence="1">USAMLcec4-12693</strain>
    </source>
</reference>
<comment type="caution">
    <text evidence="1">The sequence shown here is derived from an EMBL/GenBank/DDBJ whole genome shotgun (WGS) entry which is preliminary data.</text>
</comment>
<sequence>MTVRDLIDRLMDGIQSGEFRGSDPVPADILEEDNKSVFEYLAEKYGIGEDDTDG</sequence>
<dbReference type="AlphaFoldDB" id="A0A9D2VWS3"/>
<name>A0A9D2VWS3_9FIRM</name>